<dbReference type="VEuPathDB" id="VectorBase:AALB005416"/>
<sequence>KGQKSPKFDYSSSSTDIGPSVLGYLDSLADNFSEQAKHLVESSATAVNNAATRAITKEQQTTIASSGAGGTTSSTSSSTLKLLYHSSETHASVVPPVKPARRSGLPVAKTLSTPTPTSPPTGTTSATTQHQQQHQRPFCWNLSPTVQRIVVGQEANGAEKLLHLEHQQQSTSFSSQATLTSSSSSSARMHSKSQHQQQHHQTASAGSGVVVACHKNLPLTKGMAKLAHANSELIDHFLGAATPPPGASRSPRIRRERQLSPRCKDHRAGVVDQNGNEETVAADDAAAAAAAAADDHDRRQQEAGSEIQNVTALQRKIRSLTVDLERSAAEEKWPTGGSGTSQRDARVVCMEPGEPNDDQQVVQLRNDGGEEMARHDRNAFVDNCGTESSEHRNTVVEARNLFVRGSRRRLVEIGRTKATDGELTAAAAGGGDTAAAAASINASIPSLDASATSGSSGYSSKASLMTPSTPVLNSRPLSASSIGSSYSSTSTSSTSTSSSLGSENLLAGGRKCSSAPSYQASVESLADHSEPEPAPIGSGNVHGGAGTSSVYGGSTAPGLTMCERAVREIIESESSYVKDLGQVIRGYLEDWKERACLKPDQLKVLFSNIQEIYDFNCKLLNRLHEAKGDPGKISNCFIDLHAGFSCYTSYCTSYPEAISLLTSLLQATHTNALLVSTQKHLKHTLPLGSYLLKPVQRILKYHLLLDNLRKHCSYQQPVVIAFELMKQVAHNIDQVKTKLDQHRLVKELAGVLDGWLGPDLSVLGDLLHEGRLTEQTKPRYVLLFQTMLIITKPKEDKRLQFRAYIPCKNLMLVEHLPGEPASFNVIPFDDPKGVVKLTARSREEKRFWTQQIKQAMLEHYDIPKRAKELVLLLGDEDERFTDKPYWKRPTNSSTVPEYLERRQQFRRSEMRMRSKKNLLKKDSDPAITPTGGGSIQTRPSFRSYSQELESGESSIDLDRKGSEDCAQHRHDRTVHQTAGEECKCDAVKKQLQEEIKQARPQGGTGGASRRRPNVPDASEEELLLVKSINERRKLADPCRRPTRSADGPGMGIKTYNSTMIPKRISEMRKRRPKTACSNSTFYTDLSVDSTTASGDLQTTTEVTTDSNEQDSVSSSVTNLREEDESSCRRAVEDKGTTVRQTNPNEAKEQGSSEKGISKSASQHSIAHNKKDSEIICQLLLDREQFHKLRTSTHKPTKKKSLDGFRQGSTISLGALGPSPLPPSTEPPPLTDESSPPLSAKRSMSVPAASVHSSALEPDVTDDMEPIYESLLRNVHVPYKYAPAPALALVTRHSLPCGDGPQDGTSGSGSIFAAATGLSTSMSGALPLPLPDRNKPSATGRTRPESDYVTLTYTEDGMLDGIVPLETEHFGCNDERARFSSKAVQQKGSNQMLQPLLHNSDTNISYHRDTPATTGGTAMTPAAAAAAAVPLDTANNAKPVSLDTQSDIVRSFQEEPEQETKLLERQGSLNMKSTSSSSSKDGQKSILQRFMSLHSSLSPSVTPAGSPSGSDSNLFRFPLNRKLSEPNGGGYSEPGSLGHIYKQGSVDLGSRIANLDYADPRTLFTGTACGGNNVLINRDSIKSLLLDQRQQQQLLQEEEQHKQLLRDSVLASSASSSSSSESVGQQDGVEAMANDQQQQQQQQHAMEDEDDDESCCFYERTVEECLEQDFRDSAVYSGDDIDRRMMTASAAAAAPVPEASANQEQSEEHLYEALTPPAELPPERISSSNAMMAATVCPPPIPVKPSHLLGDVCRPKSFRLQSVVKATAAATSMMVSPPASPASPSPSPLNNSKPSATTTSNSSSSRGWVLQQVRRFQ</sequence>
<dbReference type="PROSITE" id="PS50003">
    <property type="entry name" value="PH_DOMAIN"/>
    <property type="match status" value="1"/>
</dbReference>
<reference evidence="3" key="2">
    <citation type="submission" date="2022-08" db="UniProtKB">
        <authorList>
            <consortium name="EnsemblMetazoa"/>
        </authorList>
    </citation>
    <scope>IDENTIFICATION</scope>
    <source>
        <strain evidence="3">STECLA/ALBI9_A</strain>
    </source>
</reference>
<feature type="compositionally biased region" description="Basic and acidic residues" evidence="2">
    <location>
        <begin position="256"/>
        <end position="269"/>
    </location>
</feature>
<feature type="region of interest" description="Disordered" evidence="2">
    <location>
        <begin position="58"/>
        <end position="79"/>
    </location>
</feature>
<dbReference type="InterPro" id="IPR000219">
    <property type="entry name" value="DH_dom"/>
</dbReference>
<dbReference type="Gene3D" id="1.20.900.10">
    <property type="entry name" value="Dbl homology (DH) domain"/>
    <property type="match status" value="1"/>
</dbReference>
<proteinExistence type="predicted"/>
<feature type="compositionally biased region" description="Low complexity" evidence="2">
    <location>
        <begin position="167"/>
        <end position="201"/>
    </location>
</feature>
<feature type="compositionally biased region" description="Pro residues" evidence="2">
    <location>
        <begin position="1218"/>
        <end position="1229"/>
    </location>
</feature>
<feature type="compositionally biased region" description="Low complexity" evidence="2">
    <location>
        <begin position="1607"/>
        <end position="1622"/>
    </location>
</feature>
<feature type="region of interest" description="Disordered" evidence="2">
    <location>
        <begin position="166"/>
        <end position="207"/>
    </location>
</feature>
<feature type="region of interest" description="Disordered" evidence="2">
    <location>
        <begin position="1033"/>
        <end position="1077"/>
    </location>
</feature>
<dbReference type="PROSITE" id="PS50010">
    <property type="entry name" value="DH_2"/>
    <property type="match status" value="1"/>
</dbReference>
<feature type="compositionally biased region" description="Polar residues" evidence="2">
    <location>
        <begin position="1090"/>
        <end position="1118"/>
    </location>
</feature>
<feature type="compositionally biased region" description="Low complexity" evidence="2">
    <location>
        <begin position="1467"/>
        <end position="1479"/>
    </location>
</feature>
<evidence type="ECO:0000256" key="1">
    <source>
        <dbReference type="ARBA" id="ARBA00022553"/>
    </source>
</evidence>
<dbReference type="InterPro" id="IPR055251">
    <property type="entry name" value="SOS1_NGEF_PH"/>
</dbReference>
<reference evidence="3 4" key="1">
    <citation type="journal article" date="2017" name="G3 (Bethesda)">
        <title>The Physical Genome Mapping of Anopheles albimanus Corrected Scaffold Misassemblies and Identified Interarm Rearrangements in Genus Anopheles.</title>
        <authorList>
            <person name="Artemov G.N."/>
            <person name="Peery A.N."/>
            <person name="Jiang X."/>
            <person name="Tu Z."/>
            <person name="Stegniy V.N."/>
            <person name="Sharakhova M.V."/>
            <person name="Sharakhov I.V."/>
        </authorList>
    </citation>
    <scope>NUCLEOTIDE SEQUENCE [LARGE SCALE GENOMIC DNA]</scope>
    <source>
        <strain evidence="3 4">ALBI9_A</strain>
    </source>
</reference>
<dbReference type="CDD" id="cd00160">
    <property type="entry name" value="RhoGEF"/>
    <property type="match status" value="1"/>
</dbReference>
<feature type="region of interest" description="Disordered" evidence="2">
    <location>
        <begin position="448"/>
        <end position="503"/>
    </location>
</feature>
<dbReference type="SUPFAM" id="SSF48065">
    <property type="entry name" value="DBL homology domain (DH-domain)"/>
    <property type="match status" value="1"/>
</dbReference>
<dbReference type="Proteomes" id="UP000069272">
    <property type="component" value="Chromosome 3L"/>
</dbReference>
<feature type="compositionally biased region" description="Low complexity" evidence="2">
    <location>
        <begin position="478"/>
        <end position="502"/>
    </location>
</feature>
<dbReference type="STRING" id="7167.A0A182FFX4"/>
<dbReference type="InterPro" id="IPR011993">
    <property type="entry name" value="PH-like_dom_sf"/>
</dbReference>
<feature type="compositionally biased region" description="Polar residues" evidence="2">
    <location>
        <begin position="1152"/>
        <end position="1165"/>
    </location>
</feature>
<dbReference type="PANTHER" id="PTHR45924">
    <property type="entry name" value="FI17866P1"/>
    <property type="match status" value="1"/>
</dbReference>
<feature type="region of interest" description="Disordered" evidence="2">
    <location>
        <begin position="519"/>
        <end position="549"/>
    </location>
</feature>
<feature type="region of interest" description="Disordered" evidence="2">
    <location>
        <begin position="1090"/>
        <end position="1168"/>
    </location>
</feature>
<feature type="compositionally biased region" description="Low complexity" evidence="2">
    <location>
        <begin position="1787"/>
        <end position="1804"/>
    </location>
</feature>
<keyword evidence="1" id="KW-0597">Phosphoprotein</keyword>
<feature type="compositionally biased region" description="Pro residues" evidence="2">
    <location>
        <begin position="1777"/>
        <end position="1786"/>
    </location>
</feature>
<feature type="compositionally biased region" description="Polar residues" evidence="2">
    <location>
        <begin position="935"/>
        <end position="953"/>
    </location>
</feature>
<feature type="region of interest" description="Disordered" evidence="2">
    <location>
        <begin position="107"/>
        <end position="139"/>
    </location>
</feature>
<dbReference type="VEuPathDB" id="VectorBase:AALB20_032147"/>
<feature type="region of interest" description="Disordered" evidence="2">
    <location>
        <begin position="907"/>
        <end position="960"/>
    </location>
</feature>
<feature type="region of interest" description="Disordered" evidence="2">
    <location>
        <begin position="1189"/>
        <end position="1254"/>
    </location>
</feature>
<dbReference type="EnsemblMetazoa" id="AALB005416-RA">
    <property type="protein sequence ID" value="AALB005416-PA"/>
    <property type="gene ID" value="AALB005416"/>
</dbReference>
<dbReference type="SUPFAM" id="SSF50729">
    <property type="entry name" value="PH domain-like"/>
    <property type="match status" value="1"/>
</dbReference>
<evidence type="ECO:0000313" key="4">
    <source>
        <dbReference type="Proteomes" id="UP000069272"/>
    </source>
</evidence>
<feature type="compositionally biased region" description="Low complexity" evidence="2">
    <location>
        <begin position="449"/>
        <end position="463"/>
    </location>
</feature>
<dbReference type="Gene3D" id="2.30.29.30">
    <property type="entry name" value="Pleckstrin-homology domain (PH domain)/Phosphotyrosine-binding domain (PTB)"/>
    <property type="match status" value="1"/>
</dbReference>
<feature type="compositionally biased region" description="Low complexity" evidence="2">
    <location>
        <begin position="110"/>
        <end position="128"/>
    </location>
</feature>
<feature type="compositionally biased region" description="Basic residues" evidence="2">
    <location>
        <begin position="1189"/>
        <end position="1198"/>
    </location>
</feature>
<organism evidence="3 4">
    <name type="scientific">Anopheles albimanus</name>
    <name type="common">New world malaria mosquito</name>
    <dbReference type="NCBI Taxonomy" id="7167"/>
    <lineage>
        <taxon>Eukaryota</taxon>
        <taxon>Metazoa</taxon>
        <taxon>Ecdysozoa</taxon>
        <taxon>Arthropoda</taxon>
        <taxon>Hexapoda</taxon>
        <taxon>Insecta</taxon>
        <taxon>Pterygota</taxon>
        <taxon>Neoptera</taxon>
        <taxon>Endopterygota</taxon>
        <taxon>Diptera</taxon>
        <taxon>Nematocera</taxon>
        <taxon>Culicoidea</taxon>
        <taxon>Culicidae</taxon>
        <taxon>Anophelinae</taxon>
        <taxon>Anopheles</taxon>
    </lineage>
</organism>
<dbReference type="CDD" id="cd13243">
    <property type="entry name" value="PH_PLEKHG1_G2_G3"/>
    <property type="match status" value="1"/>
</dbReference>
<dbReference type="Pfam" id="PF00621">
    <property type="entry name" value="RhoGEF"/>
    <property type="match status" value="1"/>
</dbReference>
<dbReference type="SMART" id="SM00325">
    <property type="entry name" value="RhoGEF"/>
    <property type="match status" value="1"/>
</dbReference>
<feature type="region of interest" description="Disordered" evidence="2">
    <location>
        <begin position="1769"/>
        <end position="1816"/>
    </location>
</feature>
<dbReference type="GO" id="GO:0031267">
    <property type="term" value="F:small GTPase binding"/>
    <property type="evidence" value="ECO:0007669"/>
    <property type="project" value="TreeGrafter"/>
</dbReference>
<dbReference type="GO" id="GO:0005085">
    <property type="term" value="F:guanyl-nucleotide exchange factor activity"/>
    <property type="evidence" value="ECO:0007669"/>
    <property type="project" value="InterPro"/>
</dbReference>
<dbReference type="InterPro" id="IPR001849">
    <property type="entry name" value="PH_domain"/>
</dbReference>
<evidence type="ECO:0000256" key="2">
    <source>
        <dbReference type="SAM" id="MobiDB-lite"/>
    </source>
</evidence>
<dbReference type="InterPro" id="IPR035899">
    <property type="entry name" value="DBL_dom_sf"/>
</dbReference>
<accession>A0A182FFX4</accession>
<protein>
    <submittedName>
        <fullName evidence="3">Uncharacterized protein</fullName>
    </submittedName>
</protein>
<feature type="compositionally biased region" description="Basic and acidic residues" evidence="2">
    <location>
        <begin position="1125"/>
        <end position="1136"/>
    </location>
</feature>
<feature type="compositionally biased region" description="Polar residues" evidence="2">
    <location>
        <begin position="465"/>
        <end position="477"/>
    </location>
</feature>
<feature type="region of interest" description="Disordered" evidence="2">
    <location>
        <begin position="241"/>
        <end position="269"/>
    </location>
</feature>
<feature type="region of interest" description="Disordered" evidence="2">
    <location>
        <begin position="1495"/>
        <end position="1535"/>
    </location>
</feature>
<evidence type="ECO:0000313" key="3">
    <source>
        <dbReference type="EnsemblMetazoa" id="AALB005416-PA"/>
    </source>
</evidence>
<dbReference type="SMART" id="SM00233">
    <property type="entry name" value="PH"/>
    <property type="match status" value="1"/>
</dbReference>
<dbReference type="PANTHER" id="PTHR45924:SF2">
    <property type="entry name" value="FI17866P1"/>
    <property type="match status" value="1"/>
</dbReference>
<feature type="compositionally biased region" description="Polar residues" evidence="2">
    <location>
        <begin position="1495"/>
        <end position="1512"/>
    </location>
</feature>
<dbReference type="InterPro" id="IPR043324">
    <property type="entry name" value="PH_PLEKHG1_G2_G3"/>
</dbReference>
<feature type="compositionally biased region" description="Low complexity" evidence="2">
    <location>
        <begin position="61"/>
        <end position="79"/>
    </location>
</feature>
<keyword evidence="4" id="KW-1185">Reference proteome</keyword>
<feature type="region of interest" description="Disordered" evidence="2">
    <location>
        <begin position="1452"/>
        <end position="1482"/>
    </location>
</feature>
<dbReference type="Pfam" id="PF22697">
    <property type="entry name" value="SOS1_NGEF_PH"/>
    <property type="match status" value="1"/>
</dbReference>
<feature type="region of interest" description="Disordered" evidence="2">
    <location>
        <begin position="1322"/>
        <end position="1343"/>
    </location>
</feature>
<feature type="region of interest" description="Disordered" evidence="2">
    <location>
        <begin position="1605"/>
        <end position="1652"/>
    </location>
</feature>
<feature type="region of interest" description="Disordered" evidence="2">
    <location>
        <begin position="996"/>
        <end position="1020"/>
    </location>
</feature>
<name>A0A182FFX4_ANOAL</name>